<dbReference type="EMBL" id="SRLO01000708">
    <property type="protein sequence ID" value="TNN48157.1"/>
    <property type="molecule type" value="Genomic_DNA"/>
</dbReference>
<protein>
    <submittedName>
        <fullName evidence="2">Uncharacterized protein</fullName>
    </submittedName>
</protein>
<proteinExistence type="predicted"/>
<comment type="caution">
    <text evidence="2">The sequence shown here is derived from an EMBL/GenBank/DDBJ whole genome shotgun (WGS) entry which is preliminary data.</text>
</comment>
<evidence type="ECO:0000256" key="1">
    <source>
        <dbReference type="SAM" id="MobiDB-lite"/>
    </source>
</evidence>
<evidence type="ECO:0000313" key="3">
    <source>
        <dbReference type="Proteomes" id="UP000314294"/>
    </source>
</evidence>
<accession>A0A4Z2G3L2</accession>
<dbReference type="AlphaFoldDB" id="A0A4Z2G3L2"/>
<evidence type="ECO:0000313" key="2">
    <source>
        <dbReference type="EMBL" id="TNN48157.1"/>
    </source>
</evidence>
<feature type="region of interest" description="Disordered" evidence="1">
    <location>
        <begin position="70"/>
        <end position="91"/>
    </location>
</feature>
<gene>
    <name evidence="2" type="ORF">EYF80_041627</name>
</gene>
<dbReference type="Proteomes" id="UP000314294">
    <property type="component" value="Unassembled WGS sequence"/>
</dbReference>
<name>A0A4Z2G3L2_9TELE</name>
<organism evidence="2 3">
    <name type="scientific">Liparis tanakae</name>
    <name type="common">Tanaka's snailfish</name>
    <dbReference type="NCBI Taxonomy" id="230148"/>
    <lineage>
        <taxon>Eukaryota</taxon>
        <taxon>Metazoa</taxon>
        <taxon>Chordata</taxon>
        <taxon>Craniata</taxon>
        <taxon>Vertebrata</taxon>
        <taxon>Euteleostomi</taxon>
        <taxon>Actinopterygii</taxon>
        <taxon>Neopterygii</taxon>
        <taxon>Teleostei</taxon>
        <taxon>Neoteleostei</taxon>
        <taxon>Acanthomorphata</taxon>
        <taxon>Eupercaria</taxon>
        <taxon>Perciformes</taxon>
        <taxon>Cottioidei</taxon>
        <taxon>Cottales</taxon>
        <taxon>Liparidae</taxon>
        <taxon>Liparis</taxon>
    </lineage>
</organism>
<keyword evidence="3" id="KW-1185">Reference proteome</keyword>
<sequence length="117" mass="13196">MRNVGLCSKNKKLKTALPKRRLEPGRLILRGAASDPNYRAPTDWLTAEKRPATGLLRALRRADSRCTVSARGNHRRWVHEPSGADSQHDDVAPEQFDEKHDYFPRSCVWLSHGNPAG</sequence>
<reference evidence="2 3" key="1">
    <citation type="submission" date="2019-03" db="EMBL/GenBank/DDBJ databases">
        <title>First draft genome of Liparis tanakae, snailfish: a comprehensive survey of snailfish specific genes.</title>
        <authorList>
            <person name="Kim W."/>
            <person name="Song I."/>
            <person name="Jeong J.-H."/>
            <person name="Kim D."/>
            <person name="Kim S."/>
            <person name="Ryu S."/>
            <person name="Song J.Y."/>
            <person name="Lee S.K."/>
        </authorList>
    </citation>
    <scope>NUCLEOTIDE SEQUENCE [LARGE SCALE GENOMIC DNA]</scope>
    <source>
        <tissue evidence="2">Muscle</tissue>
    </source>
</reference>